<dbReference type="EMBL" id="AODQ01000041">
    <property type="protein sequence ID" value="EMR02921.1"/>
    <property type="molecule type" value="Genomic_DNA"/>
</dbReference>
<evidence type="ECO:0008006" key="4">
    <source>
        <dbReference type="Google" id="ProtNLM"/>
    </source>
</evidence>
<keyword evidence="1" id="KW-0732">Signal</keyword>
<dbReference type="Pfam" id="PF13689">
    <property type="entry name" value="DUF4154"/>
    <property type="match status" value="1"/>
</dbReference>
<dbReference type="eggNOG" id="ENOG5032YBM">
    <property type="taxonomic scope" value="Bacteria"/>
</dbReference>
<reference evidence="2 3" key="1">
    <citation type="journal article" date="2013" name="Genome Announc.">
        <title>Draft Genome Sequence of Cesiribacter andamanensis Strain AMV16T, Isolated from a Soil Sample from a Mud Volcano in the Andaman Islands, India.</title>
        <authorList>
            <person name="Shivaji S."/>
            <person name="Ara S."/>
            <person name="Begum Z."/>
            <person name="Srinivas T.N."/>
            <person name="Singh A."/>
            <person name="Kumar Pinnaka A."/>
        </authorList>
    </citation>
    <scope>NUCLEOTIDE SEQUENCE [LARGE SCALE GENOMIC DNA]</scope>
    <source>
        <strain evidence="2 3">AMV16</strain>
    </source>
</reference>
<evidence type="ECO:0000256" key="1">
    <source>
        <dbReference type="SAM" id="SignalP"/>
    </source>
</evidence>
<dbReference type="Proteomes" id="UP000011910">
    <property type="component" value="Unassembled WGS sequence"/>
</dbReference>
<feature type="signal peptide" evidence="1">
    <location>
        <begin position="1"/>
        <end position="24"/>
    </location>
</feature>
<name>M7N6R2_9BACT</name>
<dbReference type="AlphaFoldDB" id="M7N6R2"/>
<feature type="chain" id="PRO_5004081730" description="DUF4154 domain-containing protein" evidence="1">
    <location>
        <begin position="25"/>
        <end position="177"/>
    </location>
</feature>
<organism evidence="2 3">
    <name type="scientific">Cesiribacter andamanensis AMV16</name>
    <dbReference type="NCBI Taxonomy" id="1279009"/>
    <lineage>
        <taxon>Bacteria</taxon>
        <taxon>Pseudomonadati</taxon>
        <taxon>Bacteroidota</taxon>
        <taxon>Cytophagia</taxon>
        <taxon>Cytophagales</taxon>
        <taxon>Cesiribacteraceae</taxon>
        <taxon>Cesiribacter</taxon>
    </lineage>
</organism>
<protein>
    <recommendedName>
        <fullName evidence="4">DUF4154 domain-containing protein</fullName>
    </recommendedName>
</protein>
<comment type="caution">
    <text evidence="2">The sequence shown here is derived from an EMBL/GenBank/DDBJ whole genome shotgun (WGS) entry which is preliminary data.</text>
</comment>
<dbReference type="RefSeq" id="WP_009195355.1">
    <property type="nucleotide sequence ID" value="NZ_AODQ01000041.1"/>
</dbReference>
<accession>M7N6R2</accession>
<sequence>MAKASKLFVVMVALFLGAQHSVQAQGTDYKFHTVFIYNFTKYIKWPDEAPAGSFVIGVLGKSGITEPLKEMAATKTVNGKPIEIKIYNTVEEIKDCHMMFIPTDRSKDLAAIRSKLASQPTLIISEKAGLAQQGSAINFILADGRWKFEVNQASTELHKLKISQELVKFAAKVYTEV</sequence>
<dbReference type="InterPro" id="IPR025293">
    <property type="entry name" value="YfiR/HmsC-like"/>
</dbReference>
<dbReference type="STRING" id="1279009.ADICEAN_01959"/>
<proteinExistence type="predicted"/>
<gene>
    <name evidence="2" type="ORF">ADICEAN_01959</name>
</gene>
<evidence type="ECO:0000313" key="2">
    <source>
        <dbReference type="EMBL" id="EMR02921.1"/>
    </source>
</evidence>
<evidence type="ECO:0000313" key="3">
    <source>
        <dbReference type="Proteomes" id="UP000011910"/>
    </source>
</evidence>
<keyword evidence="3" id="KW-1185">Reference proteome</keyword>